<dbReference type="InterPro" id="IPR043502">
    <property type="entry name" value="DNA/RNA_pol_sf"/>
</dbReference>
<evidence type="ECO:0000256" key="5">
    <source>
        <dbReference type="ARBA" id="ARBA00022953"/>
    </source>
</evidence>
<dbReference type="EC" id="2.7.7.48" evidence="7"/>
<dbReference type="GO" id="GO:0039694">
    <property type="term" value="P:viral RNA genome replication"/>
    <property type="evidence" value="ECO:0007669"/>
    <property type="project" value="InterPro"/>
</dbReference>
<feature type="region of interest" description="Disordered" evidence="8">
    <location>
        <begin position="1"/>
        <end position="43"/>
    </location>
</feature>
<dbReference type="GO" id="GO:0000166">
    <property type="term" value="F:nucleotide binding"/>
    <property type="evidence" value="ECO:0007669"/>
    <property type="project" value="UniProtKB-KW"/>
</dbReference>
<feature type="domain" description="RdRp catalytic" evidence="9">
    <location>
        <begin position="338"/>
        <end position="453"/>
    </location>
</feature>
<dbReference type="InterPro" id="IPR001795">
    <property type="entry name" value="RNA-dir_pol_luteovirus"/>
</dbReference>
<accession>A0A7G1M393</accession>
<keyword evidence="5 7" id="KW-0693">Viral RNA replication</keyword>
<dbReference type="PRINTS" id="PR00914">
    <property type="entry name" value="LVIRUSRNAPOL"/>
</dbReference>
<dbReference type="GO" id="GO:0006351">
    <property type="term" value="P:DNA-templated transcription"/>
    <property type="evidence" value="ECO:0007669"/>
    <property type="project" value="InterPro"/>
</dbReference>
<dbReference type="CDD" id="cd23180">
    <property type="entry name" value="ps-ssRNAv_Solemoviridae_RdRp"/>
    <property type="match status" value="1"/>
</dbReference>
<evidence type="ECO:0000259" key="9">
    <source>
        <dbReference type="PROSITE" id="PS50507"/>
    </source>
</evidence>
<dbReference type="PROSITE" id="PS50507">
    <property type="entry name" value="RDRP_SSRNA_POS"/>
    <property type="match status" value="1"/>
</dbReference>
<dbReference type="EMBL" id="LC577770">
    <property type="protein sequence ID" value="BCK74116.1"/>
    <property type="molecule type" value="Genomic_RNA"/>
</dbReference>
<evidence type="ECO:0000256" key="7">
    <source>
        <dbReference type="RuleBase" id="RU364050"/>
    </source>
</evidence>
<keyword evidence="1 7" id="KW-0696">RNA-directed RNA polymerase</keyword>
<dbReference type="SUPFAM" id="SSF56672">
    <property type="entry name" value="DNA/RNA polymerases"/>
    <property type="match status" value="1"/>
</dbReference>
<dbReference type="GO" id="GO:0003968">
    <property type="term" value="F:RNA-directed RNA polymerase activity"/>
    <property type="evidence" value="ECO:0007669"/>
    <property type="project" value="UniProtKB-KW"/>
</dbReference>
<keyword evidence="4 7" id="KW-0547">Nucleotide-binding</keyword>
<keyword evidence="2 7" id="KW-0808">Transferase</keyword>
<dbReference type="InterPro" id="IPR007094">
    <property type="entry name" value="RNA-dir_pol_PSvirus"/>
</dbReference>
<protein>
    <recommendedName>
        <fullName evidence="7">RNA-directed RNA polymerase</fullName>
        <ecNumber evidence="7">2.7.7.48</ecNumber>
    </recommendedName>
</protein>
<feature type="compositionally biased region" description="Basic and acidic residues" evidence="8">
    <location>
        <begin position="19"/>
        <end position="40"/>
    </location>
</feature>
<evidence type="ECO:0000256" key="2">
    <source>
        <dbReference type="ARBA" id="ARBA00022679"/>
    </source>
</evidence>
<proteinExistence type="predicted"/>
<evidence type="ECO:0000256" key="6">
    <source>
        <dbReference type="ARBA" id="ARBA00048744"/>
    </source>
</evidence>
<name>A0A7G1M393_9VIRU</name>
<dbReference type="Pfam" id="PF02123">
    <property type="entry name" value="RdRP_4"/>
    <property type="match status" value="1"/>
</dbReference>
<comment type="catalytic activity">
    <reaction evidence="6 7">
        <text>RNA(n) + a ribonucleoside 5'-triphosphate = RNA(n+1) + diphosphate</text>
        <dbReference type="Rhea" id="RHEA:21248"/>
        <dbReference type="Rhea" id="RHEA-COMP:14527"/>
        <dbReference type="Rhea" id="RHEA-COMP:17342"/>
        <dbReference type="ChEBI" id="CHEBI:33019"/>
        <dbReference type="ChEBI" id="CHEBI:61557"/>
        <dbReference type="ChEBI" id="CHEBI:140395"/>
        <dbReference type="EC" id="2.7.7.48"/>
    </reaction>
</comment>
<sequence length="541" mass="61504">MRRGYNFRNCKKGGGQDESESHREISGRDPGRESNDKSPQEEAEEFERYFSSFYSWELHNSGEANSGFRPCGKIPKFYRPRKRRVSEWGQNLARKHSSLGEKTQGFGWPEAGAEAELRSLRLQAQRWLERSKSSVIPSAIERENVISRLVESYKICRSEAPLCSSGSDLSWKGFLEDFREAVSSLELDAGIGVPYIGYGYPTHRGWVENPRLLPVLSRLVYARLQRLATLSVDGKTPEELVRDGLVDPVRVFVKGEPHKQSKLDEGRYRLIMSVSLIDQLVARVLFQKQNKLELLLWRSIPSKPGFGLSTVEQVEEFIDHLARVVDVKSDDLLENWRELMVPTDCSGFDWSVSDWMLRDEMEVRNRLTINCNDLTRRLRNSWLYCLSNSVLALSDGSLLAQEVPGVQKSGSYNTSSTNSRIRVMAAYFAGASWAVAMGDDALESIDTTLAVYKSLGFKVEVSEDLEFCSHIFKTRSLAIPVNTSKMLYRLIYGYEPECGNLDVLRNYLCALASVLHELRHDQDLVQNLSKWLIPDGSQKIS</sequence>
<evidence type="ECO:0000256" key="8">
    <source>
        <dbReference type="SAM" id="MobiDB-lite"/>
    </source>
</evidence>
<feature type="compositionally biased region" description="Basic residues" evidence="8">
    <location>
        <begin position="1"/>
        <end position="11"/>
    </location>
</feature>
<keyword evidence="3 7" id="KW-0548">Nucleotidyltransferase</keyword>
<dbReference type="GO" id="GO:0003723">
    <property type="term" value="F:RNA binding"/>
    <property type="evidence" value="ECO:0007669"/>
    <property type="project" value="InterPro"/>
</dbReference>
<reference evidence="10" key="1">
    <citation type="submission" date="2020-08" db="EMBL/GenBank/DDBJ databases">
        <title>Complete nucleotide sequence and genome structure of poinsettia mosaic virus (PnMV) and poinsettia latent virus (PnLV).</title>
        <authorList>
            <person name="Yoon J.Y."/>
            <person name="Cho I.S."/>
            <person name="Chung B.N."/>
        </authorList>
    </citation>
    <scope>NUCLEOTIDE SEQUENCE</scope>
    <source>
        <strain evidence="10">Eup</strain>
    </source>
</reference>
<evidence type="ECO:0000313" key="10">
    <source>
        <dbReference type="EMBL" id="BCK74116.1"/>
    </source>
</evidence>
<evidence type="ECO:0000256" key="4">
    <source>
        <dbReference type="ARBA" id="ARBA00022741"/>
    </source>
</evidence>
<evidence type="ECO:0000256" key="1">
    <source>
        <dbReference type="ARBA" id="ARBA00022484"/>
    </source>
</evidence>
<evidence type="ECO:0000256" key="3">
    <source>
        <dbReference type="ARBA" id="ARBA00022695"/>
    </source>
</evidence>
<organism evidence="10">
    <name type="scientific">Poinsettia latent virus</name>
    <dbReference type="NCBI Taxonomy" id="305785"/>
    <lineage>
        <taxon>Viruses</taxon>
        <taxon>Riboviria</taxon>
        <taxon>Orthornavirae</taxon>
        <taxon>Pisuviricota</taxon>
        <taxon>Pisoniviricetes</taxon>
        <taxon>Sobelivirales</taxon>
        <taxon>Solemoviridae</taxon>
        <taxon>Polemovirus</taxon>
        <taxon>Polemovirus PNLV</taxon>
    </lineage>
</organism>